<dbReference type="EMBL" id="WVIC01000015">
    <property type="protein sequence ID" value="NCJ06639.1"/>
    <property type="molecule type" value="Genomic_DNA"/>
</dbReference>
<comment type="caution">
    <text evidence="1">The sequence shown here is derived from an EMBL/GenBank/DDBJ whole genome shotgun (WGS) entry which is preliminary data.</text>
</comment>
<protein>
    <submittedName>
        <fullName evidence="1">Uncharacterized protein</fullName>
    </submittedName>
</protein>
<keyword evidence="2" id="KW-1185">Reference proteome</keyword>
<dbReference type="AlphaFoldDB" id="A0A8K2A7X0"/>
<evidence type="ECO:0000313" key="1">
    <source>
        <dbReference type="EMBL" id="NCJ06639.1"/>
    </source>
</evidence>
<sequence>MNKKEAIDFAAALGWTKADAKRALDGVQLPTEEVIVLNTMVRFAGPELLKRQHLQAAQKAQVTYNKRLLEEVELQFADMVEDYEGQFAAFQSKAIAVIAVLYSIAKLTRYRDPWIEGLLATYTQRLQPATDEQKAA</sequence>
<name>A0A8K2A7X0_9CYAN</name>
<evidence type="ECO:0000313" key="2">
    <source>
        <dbReference type="Proteomes" id="UP000607397"/>
    </source>
</evidence>
<gene>
    <name evidence="1" type="ORF">GS597_09000</name>
</gene>
<accession>A0A8K2A7X0</accession>
<proteinExistence type="predicted"/>
<reference evidence="1" key="1">
    <citation type="submission" date="2019-12" db="EMBL/GenBank/DDBJ databases">
        <title>High-Quality draft genome sequences of three cyanobacteria isolated from the limestone walls of the Old Cathedral of Coimbra.</title>
        <authorList>
            <person name="Tiago I."/>
            <person name="Soares F."/>
            <person name="Portugal A."/>
        </authorList>
    </citation>
    <scope>NUCLEOTIDE SEQUENCE [LARGE SCALE GENOMIC DNA]</scope>
    <source>
        <strain evidence="1">C</strain>
    </source>
</reference>
<organism evidence="1 2">
    <name type="scientific">Petrachloros mirabilis ULC683</name>
    <dbReference type="NCBI Taxonomy" id="2781853"/>
    <lineage>
        <taxon>Bacteria</taxon>
        <taxon>Bacillati</taxon>
        <taxon>Cyanobacteriota</taxon>
        <taxon>Cyanophyceae</taxon>
        <taxon>Synechococcales</taxon>
        <taxon>Petrachlorosaceae</taxon>
        <taxon>Petrachloros</taxon>
        <taxon>Petrachloros mirabilis</taxon>
    </lineage>
</organism>
<dbReference type="Proteomes" id="UP000607397">
    <property type="component" value="Unassembled WGS sequence"/>
</dbReference>
<dbReference type="RefSeq" id="WP_161825116.1">
    <property type="nucleotide sequence ID" value="NZ_WVIC01000015.1"/>
</dbReference>